<dbReference type="GO" id="GO:0005829">
    <property type="term" value="C:cytosol"/>
    <property type="evidence" value="ECO:0007669"/>
    <property type="project" value="TreeGrafter"/>
</dbReference>
<proteinExistence type="predicted"/>
<dbReference type="PROSITE" id="PS50042">
    <property type="entry name" value="CNMP_BINDING_3"/>
    <property type="match status" value="1"/>
</dbReference>
<dbReference type="CDD" id="cd00038">
    <property type="entry name" value="CAP_ED"/>
    <property type="match status" value="1"/>
</dbReference>
<protein>
    <recommendedName>
        <fullName evidence="8">Protein kinase</fullName>
    </recommendedName>
</protein>
<dbReference type="InterPro" id="IPR012318">
    <property type="entry name" value="HTH_CRP"/>
</dbReference>
<dbReference type="InterPro" id="IPR000595">
    <property type="entry name" value="cNMP-bd_dom"/>
</dbReference>
<evidence type="ECO:0008006" key="8">
    <source>
        <dbReference type="Google" id="ProtNLM"/>
    </source>
</evidence>
<dbReference type="PANTHER" id="PTHR24567:SF74">
    <property type="entry name" value="HTH-TYPE TRANSCRIPTIONAL REGULATOR ARCR"/>
    <property type="match status" value="1"/>
</dbReference>
<dbReference type="SUPFAM" id="SSF51206">
    <property type="entry name" value="cAMP-binding domain-like"/>
    <property type="match status" value="1"/>
</dbReference>
<dbReference type="EMBL" id="LWQU01000043">
    <property type="protein sequence ID" value="OAN63199.1"/>
    <property type="molecule type" value="Genomic_DNA"/>
</dbReference>
<dbReference type="STRING" id="1437059.A6A05_06515"/>
<dbReference type="PANTHER" id="PTHR24567">
    <property type="entry name" value="CRP FAMILY TRANSCRIPTIONAL REGULATORY PROTEIN"/>
    <property type="match status" value="1"/>
</dbReference>
<dbReference type="GO" id="GO:0003677">
    <property type="term" value="F:DNA binding"/>
    <property type="evidence" value="ECO:0007669"/>
    <property type="project" value="UniProtKB-KW"/>
</dbReference>
<keyword evidence="2" id="KW-0238">DNA-binding</keyword>
<dbReference type="SMART" id="SM00419">
    <property type="entry name" value="HTH_CRP"/>
    <property type="match status" value="1"/>
</dbReference>
<dbReference type="InterPro" id="IPR014710">
    <property type="entry name" value="RmlC-like_jellyroll"/>
</dbReference>
<keyword evidence="7" id="KW-1185">Reference proteome</keyword>
<dbReference type="AlphaFoldDB" id="A0A178MYK0"/>
<keyword evidence="3" id="KW-0804">Transcription</keyword>
<evidence type="ECO:0000259" key="4">
    <source>
        <dbReference type="PROSITE" id="PS50042"/>
    </source>
</evidence>
<evidence type="ECO:0000313" key="6">
    <source>
        <dbReference type="EMBL" id="OAN63199.1"/>
    </source>
</evidence>
<keyword evidence="1" id="KW-0805">Transcription regulation</keyword>
<dbReference type="InterPro" id="IPR050397">
    <property type="entry name" value="Env_Response_Regulators"/>
</dbReference>
<dbReference type="InterPro" id="IPR036388">
    <property type="entry name" value="WH-like_DNA-bd_sf"/>
</dbReference>
<dbReference type="GO" id="GO:0003700">
    <property type="term" value="F:DNA-binding transcription factor activity"/>
    <property type="evidence" value="ECO:0007669"/>
    <property type="project" value="TreeGrafter"/>
</dbReference>
<reference evidence="6 7" key="1">
    <citation type="submission" date="2016-04" db="EMBL/GenBank/DDBJ databases">
        <title>Draft genome sequence of freshwater magnetotactic bacteria Magnetospirillum marisnigri SP-1 and Magnetospirillum moscoviense BB-1.</title>
        <authorList>
            <person name="Koziaeva V."/>
            <person name="Dziuba M.V."/>
            <person name="Ivanov T.M."/>
            <person name="Kuznetsov B."/>
            <person name="Grouzdev D.S."/>
        </authorList>
    </citation>
    <scope>NUCLEOTIDE SEQUENCE [LARGE SCALE GENOMIC DNA]</scope>
    <source>
        <strain evidence="6 7">BB-1</strain>
    </source>
</reference>
<evidence type="ECO:0000256" key="2">
    <source>
        <dbReference type="ARBA" id="ARBA00023125"/>
    </source>
</evidence>
<gene>
    <name evidence="6" type="ORF">A6A05_06515</name>
</gene>
<feature type="domain" description="HTH crp-type" evidence="5">
    <location>
        <begin position="148"/>
        <end position="217"/>
    </location>
</feature>
<dbReference type="Gene3D" id="1.10.10.10">
    <property type="entry name" value="Winged helix-like DNA-binding domain superfamily/Winged helix DNA-binding domain"/>
    <property type="match status" value="1"/>
</dbReference>
<dbReference type="InterPro" id="IPR018490">
    <property type="entry name" value="cNMP-bd_dom_sf"/>
</dbReference>
<dbReference type="PROSITE" id="PS51063">
    <property type="entry name" value="HTH_CRP_2"/>
    <property type="match status" value="1"/>
</dbReference>
<evidence type="ECO:0000256" key="1">
    <source>
        <dbReference type="ARBA" id="ARBA00023015"/>
    </source>
</evidence>
<comment type="caution">
    <text evidence="6">The sequence shown here is derived from an EMBL/GenBank/DDBJ whole genome shotgun (WGS) entry which is preliminary data.</text>
</comment>
<dbReference type="Proteomes" id="UP000078543">
    <property type="component" value="Unassembled WGS sequence"/>
</dbReference>
<dbReference type="Gene3D" id="2.60.120.10">
    <property type="entry name" value="Jelly Rolls"/>
    <property type="match status" value="1"/>
</dbReference>
<dbReference type="OrthoDB" id="190787at2"/>
<evidence type="ECO:0000259" key="5">
    <source>
        <dbReference type="PROSITE" id="PS51063"/>
    </source>
</evidence>
<dbReference type="RefSeq" id="WP_068497097.1">
    <property type="nucleotide sequence ID" value="NZ_LWQU01000043.1"/>
</dbReference>
<sequence length="235" mass="25281">MHSDTLAVLTEHPLFEAMTPESLAMVLDSPDTIDLMEGQVLFRQGDSADRIFVLAAGAVELMAERSDLPDEVLARLGPGEFVGANALMPDSRHAAAARVVQTGRAVVISGPALHRLLDGDFALTLSLIAVMAGSLRGQIREITELKLQSTTERLASYLVTLAGDGDGRTIVRLPFEKRLLADRLGMEPATLSRAFARLREFGVETGRGDRVEISNLDQLRAVGDSLESLIEGGFS</sequence>
<organism evidence="6 7">
    <name type="scientific">Magnetospirillum moscoviense</name>
    <dbReference type="NCBI Taxonomy" id="1437059"/>
    <lineage>
        <taxon>Bacteria</taxon>
        <taxon>Pseudomonadati</taxon>
        <taxon>Pseudomonadota</taxon>
        <taxon>Alphaproteobacteria</taxon>
        <taxon>Rhodospirillales</taxon>
        <taxon>Rhodospirillaceae</taxon>
        <taxon>Magnetospirillum</taxon>
    </lineage>
</organism>
<evidence type="ECO:0000256" key="3">
    <source>
        <dbReference type="ARBA" id="ARBA00023163"/>
    </source>
</evidence>
<dbReference type="Pfam" id="PF00027">
    <property type="entry name" value="cNMP_binding"/>
    <property type="match status" value="1"/>
</dbReference>
<evidence type="ECO:0000313" key="7">
    <source>
        <dbReference type="Proteomes" id="UP000078543"/>
    </source>
</evidence>
<feature type="domain" description="Cyclic nucleotide-binding" evidence="4">
    <location>
        <begin position="14"/>
        <end position="117"/>
    </location>
</feature>
<dbReference type="Pfam" id="PF13545">
    <property type="entry name" value="HTH_Crp_2"/>
    <property type="match status" value="1"/>
</dbReference>
<dbReference type="SMART" id="SM00100">
    <property type="entry name" value="cNMP"/>
    <property type="match status" value="1"/>
</dbReference>
<accession>A0A178MYK0</accession>
<dbReference type="SUPFAM" id="SSF46785">
    <property type="entry name" value="Winged helix' DNA-binding domain"/>
    <property type="match status" value="1"/>
</dbReference>
<name>A0A178MYK0_9PROT</name>
<dbReference type="InterPro" id="IPR036390">
    <property type="entry name" value="WH_DNA-bd_sf"/>
</dbReference>